<protein>
    <submittedName>
        <fullName evidence="1">Uncharacterized protein</fullName>
    </submittedName>
</protein>
<organism evidence="1 2">
    <name type="scientific">Pseudonocardia yunnanensis</name>
    <dbReference type="NCBI Taxonomy" id="58107"/>
    <lineage>
        <taxon>Bacteria</taxon>
        <taxon>Bacillati</taxon>
        <taxon>Actinomycetota</taxon>
        <taxon>Actinomycetes</taxon>
        <taxon>Pseudonocardiales</taxon>
        <taxon>Pseudonocardiaceae</taxon>
        <taxon>Pseudonocardia</taxon>
    </lineage>
</organism>
<evidence type="ECO:0000313" key="1">
    <source>
        <dbReference type="EMBL" id="MFD1524358.1"/>
    </source>
</evidence>
<evidence type="ECO:0000313" key="2">
    <source>
        <dbReference type="Proteomes" id="UP001597114"/>
    </source>
</evidence>
<keyword evidence="2" id="KW-1185">Reference proteome</keyword>
<sequence>MAGVSQVVGPQQAGLRDVDMIGKRAVRDPGDYAGQHEAQPRMQPNWYALGRRALMNADSYAQFILTATGSPTPRF</sequence>
<dbReference type="RefSeq" id="WP_344717450.1">
    <property type="nucleotide sequence ID" value="NZ_BAAAUS010000001.1"/>
</dbReference>
<accession>A0ABW4FB92</accession>
<reference evidence="2" key="1">
    <citation type="journal article" date="2019" name="Int. J. Syst. Evol. Microbiol.">
        <title>The Global Catalogue of Microorganisms (GCM) 10K type strain sequencing project: providing services to taxonomists for standard genome sequencing and annotation.</title>
        <authorList>
            <consortium name="The Broad Institute Genomics Platform"/>
            <consortium name="The Broad Institute Genome Sequencing Center for Infectious Disease"/>
            <person name="Wu L."/>
            <person name="Ma J."/>
        </authorList>
    </citation>
    <scope>NUCLEOTIDE SEQUENCE [LARGE SCALE GENOMIC DNA]</scope>
    <source>
        <strain evidence="2">CCM 7043</strain>
    </source>
</reference>
<proteinExistence type="predicted"/>
<dbReference type="EMBL" id="JBHUCO010000082">
    <property type="protein sequence ID" value="MFD1524358.1"/>
    <property type="molecule type" value="Genomic_DNA"/>
</dbReference>
<name>A0ABW4FB92_9PSEU</name>
<dbReference type="Proteomes" id="UP001597114">
    <property type="component" value="Unassembled WGS sequence"/>
</dbReference>
<gene>
    <name evidence="1" type="ORF">ACFSJD_43210</name>
</gene>
<comment type="caution">
    <text evidence="1">The sequence shown here is derived from an EMBL/GenBank/DDBJ whole genome shotgun (WGS) entry which is preliminary data.</text>
</comment>